<evidence type="ECO:0000313" key="2">
    <source>
        <dbReference type="Proteomes" id="UP000517753"/>
    </source>
</evidence>
<protein>
    <recommendedName>
        <fullName evidence="3">Response regulator receiver protein</fullName>
    </recommendedName>
</protein>
<keyword evidence="2" id="KW-1185">Reference proteome</keyword>
<dbReference type="RefSeq" id="WP_179509528.1">
    <property type="nucleotide sequence ID" value="NZ_JACCBY010000004.1"/>
</dbReference>
<name>A0A7Y9K477_9SPHN</name>
<dbReference type="EMBL" id="JACCBY010000004">
    <property type="protein sequence ID" value="NYD91085.1"/>
    <property type="molecule type" value="Genomic_DNA"/>
</dbReference>
<dbReference type="Proteomes" id="UP000517753">
    <property type="component" value="Unassembled WGS sequence"/>
</dbReference>
<reference evidence="1 2" key="1">
    <citation type="submission" date="2020-07" db="EMBL/GenBank/DDBJ databases">
        <authorList>
            <person name="Partida-Martinez L."/>
            <person name="Huntemann M."/>
            <person name="Clum A."/>
            <person name="Wang J."/>
            <person name="Palaniappan K."/>
            <person name="Ritter S."/>
            <person name="Chen I.-M."/>
            <person name="Stamatis D."/>
            <person name="Reddy T."/>
            <person name="O'Malley R."/>
            <person name="Daum C."/>
            <person name="Shapiro N."/>
            <person name="Ivanova N."/>
            <person name="Kyrpides N."/>
            <person name="Woyke T."/>
        </authorList>
    </citation>
    <scope>NUCLEOTIDE SEQUENCE [LARGE SCALE GENOMIC DNA]</scope>
    <source>
        <strain evidence="1 2">AS2.3</strain>
    </source>
</reference>
<accession>A0A7Y9K477</accession>
<reference evidence="1 2" key="2">
    <citation type="submission" date="2020-08" db="EMBL/GenBank/DDBJ databases">
        <title>The Agave Microbiome: Exploring the role of microbial communities in plant adaptations to desert environments.</title>
        <authorList>
            <person name="Partida-Martinez L.P."/>
        </authorList>
    </citation>
    <scope>NUCLEOTIDE SEQUENCE [LARGE SCALE GENOMIC DNA]</scope>
    <source>
        <strain evidence="1 2">AS2.3</strain>
    </source>
</reference>
<organism evidence="1 2">
    <name type="scientific">Sphingomonas melonis</name>
    <dbReference type="NCBI Taxonomy" id="152682"/>
    <lineage>
        <taxon>Bacteria</taxon>
        <taxon>Pseudomonadati</taxon>
        <taxon>Pseudomonadota</taxon>
        <taxon>Alphaproteobacteria</taxon>
        <taxon>Sphingomonadales</taxon>
        <taxon>Sphingomonadaceae</taxon>
        <taxon>Sphingomonas</taxon>
    </lineage>
</organism>
<evidence type="ECO:0008006" key="3">
    <source>
        <dbReference type="Google" id="ProtNLM"/>
    </source>
</evidence>
<dbReference type="AlphaFoldDB" id="A0A7Y9K477"/>
<sequence length="269" mass="30580">MQKRQVEALTKKKQDGTPYTRRVEVETALASLVNLSRDEMLERLKVRHPTSPNYVQSECLVYLIRAARNDNDERYFNKLYRELMRRLASALPRIEGERAGGPENVYGADARDSVRDIFKARLIEDRAAPGSALDYFEVMFSGAVAALRKTSMSRARRQMARRDAIDDEESGEPSIAVEKAVGSLDVKQELLSDDPNYRSKVAKAIRTLPDKQRRVIEMLLQDMPIDSIDDDVLTIRKILGVRSEKTVRNRRDAAIATIREQLGIGSRND</sequence>
<gene>
    <name evidence="1" type="ORF">HD841_002892</name>
</gene>
<evidence type="ECO:0000313" key="1">
    <source>
        <dbReference type="EMBL" id="NYD91085.1"/>
    </source>
</evidence>
<dbReference type="Gene3D" id="1.10.10.10">
    <property type="entry name" value="Winged helix-like DNA-binding domain superfamily/Winged helix DNA-binding domain"/>
    <property type="match status" value="1"/>
</dbReference>
<comment type="caution">
    <text evidence="1">The sequence shown here is derived from an EMBL/GenBank/DDBJ whole genome shotgun (WGS) entry which is preliminary data.</text>
</comment>
<proteinExistence type="predicted"/>
<dbReference type="InterPro" id="IPR036388">
    <property type="entry name" value="WH-like_DNA-bd_sf"/>
</dbReference>